<proteinExistence type="predicted"/>
<evidence type="ECO:0000313" key="1">
    <source>
        <dbReference type="EMBL" id="PKH38465.1"/>
    </source>
</evidence>
<reference evidence="1 2" key="1">
    <citation type="submission" date="2017-12" db="EMBL/GenBank/DDBJ databases">
        <title>Pharmacopeia of the Arctic Ocean.</title>
        <authorList>
            <person name="Collins E."/>
            <person name="Ducluzeau A.-L."/>
        </authorList>
    </citation>
    <scope>NUCLEOTIDE SEQUENCE [LARGE SCALE GENOMIC DNA]</scope>
    <source>
        <strain evidence="1 2">DSM 23325</strain>
    </source>
</reference>
<comment type="caution">
    <text evidence="1">The sequence shown here is derived from an EMBL/GenBank/DDBJ whole genome shotgun (WGS) entry which is preliminary data.</text>
</comment>
<keyword evidence="2" id="KW-1185">Reference proteome</keyword>
<dbReference type="EMBL" id="PJBV01000033">
    <property type="protein sequence ID" value="PKH38465.1"/>
    <property type="molecule type" value="Genomic_DNA"/>
</dbReference>
<accession>A0ABX4QV93</accession>
<evidence type="ECO:0000313" key="2">
    <source>
        <dbReference type="Proteomes" id="UP000233565"/>
    </source>
</evidence>
<dbReference type="RefSeq" id="WP_091201954.1">
    <property type="nucleotide sequence ID" value="NZ_FOKC01000017.1"/>
</dbReference>
<dbReference type="Proteomes" id="UP000233565">
    <property type="component" value="Unassembled WGS sequence"/>
</dbReference>
<sequence>MSSPSSSAPRPRDLFTEFPATAHESLIVRYPDRDDGRLAYCFADAAERLGDSYRGSAPDDALLLPFLYLYRHAIELDLKYCIKFAARLRRREGHTDRELMPSVVEARLHKKHGHRIMALLDELDRHMDALGLEKSPPAVRQMLTLLANTDPRGESFRYPGSLPQAQDHIDFERLRAGLKDAYNVSSAAADVLYTVEEYQQDAAEEARYVAAEYAYDGAEEAREIAAELRREFEQYY</sequence>
<organism evidence="1 2">
    <name type="scientific">Nocardioides alpinus</name>
    <dbReference type="NCBI Taxonomy" id="748909"/>
    <lineage>
        <taxon>Bacteria</taxon>
        <taxon>Bacillati</taxon>
        <taxon>Actinomycetota</taxon>
        <taxon>Actinomycetes</taxon>
        <taxon>Propionibacteriales</taxon>
        <taxon>Nocardioidaceae</taxon>
        <taxon>Nocardioides</taxon>
    </lineage>
</organism>
<protein>
    <submittedName>
        <fullName evidence="1">Uncharacterized protein</fullName>
    </submittedName>
</protein>
<name>A0ABX4QV93_9ACTN</name>
<gene>
    <name evidence="1" type="ORF">CXG46_15575</name>
</gene>